<proteinExistence type="predicted"/>
<comment type="caution">
    <text evidence="4">The sequence shown here is derived from an EMBL/GenBank/DDBJ whole genome shotgun (WGS) entry which is preliminary data.</text>
</comment>
<dbReference type="EMBL" id="AZBU02000002">
    <property type="protein sequence ID" value="TKR96330.1"/>
    <property type="molecule type" value="Genomic_DNA"/>
</dbReference>
<feature type="transmembrane region" description="Helical" evidence="1">
    <location>
        <begin position="114"/>
        <end position="132"/>
    </location>
</feature>
<feature type="domain" description="SGNH" evidence="3">
    <location>
        <begin position="420"/>
        <end position="637"/>
    </location>
</feature>
<feature type="domain" description="Acyltransferase 3" evidence="2">
    <location>
        <begin position="13"/>
        <end position="314"/>
    </location>
</feature>
<dbReference type="InterPro" id="IPR002656">
    <property type="entry name" value="Acyl_transf_3_dom"/>
</dbReference>
<reference evidence="4 5" key="1">
    <citation type="journal article" date="2015" name="Genome Biol.">
        <title>Comparative genomics of Steinernema reveals deeply conserved gene regulatory networks.</title>
        <authorList>
            <person name="Dillman A.R."/>
            <person name="Macchietto M."/>
            <person name="Porter C.F."/>
            <person name="Rogers A."/>
            <person name="Williams B."/>
            <person name="Antoshechkin I."/>
            <person name="Lee M.M."/>
            <person name="Goodwin Z."/>
            <person name="Lu X."/>
            <person name="Lewis E.E."/>
            <person name="Goodrich-Blair H."/>
            <person name="Stock S.P."/>
            <person name="Adams B.J."/>
            <person name="Sternberg P.W."/>
            <person name="Mortazavi A."/>
        </authorList>
    </citation>
    <scope>NUCLEOTIDE SEQUENCE [LARGE SCALE GENOMIC DNA]</scope>
    <source>
        <strain evidence="4 5">ALL</strain>
    </source>
</reference>
<evidence type="ECO:0000259" key="3">
    <source>
        <dbReference type="Pfam" id="PF19040"/>
    </source>
</evidence>
<evidence type="ECO:0000256" key="1">
    <source>
        <dbReference type="SAM" id="Phobius"/>
    </source>
</evidence>
<feature type="transmembrane region" description="Helical" evidence="1">
    <location>
        <begin position="237"/>
        <end position="259"/>
    </location>
</feature>
<dbReference type="GO" id="GO:0016020">
    <property type="term" value="C:membrane"/>
    <property type="evidence" value="ECO:0007669"/>
    <property type="project" value="TreeGrafter"/>
</dbReference>
<keyword evidence="1" id="KW-0472">Membrane</keyword>
<keyword evidence="1" id="KW-1133">Transmembrane helix</keyword>
<dbReference type="GO" id="GO:0016747">
    <property type="term" value="F:acyltransferase activity, transferring groups other than amino-acyl groups"/>
    <property type="evidence" value="ECO:0007669"/>
    <property type="project" value="InterPro"/>
</dbReference>
<gene>
    <name evidence="4" type="ORF">L596_010365</name>
</gene>
<dbReference type="Proteomes" id="UP000298663">
    <property type="component" value="Unassembled WGS sequence"/>
</dbReference>
<accession>A0A4U5PIF3</accession>
<organism evidence="4 5">
    <name type="scientific">Steinernema carpocapsae</name>
    <name type="common">Entomopathogenic nematode</name>
    <dbReference type="NCBI Taxonomy" id="34508"/>
    <lineage>
        <taxon>Eukaryota</taxon>
        <taxon>Metazoa</taxon>
        <taxon>Ecdysozoa</taxon>
        <taxon>Nematoda</taxon>
        <taxon>Chromadorea</taxon>
        <taxon>Rhabditida</taxon>
        <taxon>Tylenchina</taxon>
        <taxon>Panagrolaimomorpha</taxon>
        <taxon>Strongyloidoidea</taxon>
        <taxon>Steinernematidae</taxon>
        <taxon>Steinernema</taxon>
    </lineage>
</organism>
<dbReference type="Pfam" id="PF01757">
    <property type="entry name" value="Acyl_transf_3"/>
    <property type="match status" value="1"/>
</dbReference>
<dbReference type="PANTHER" id="PTHR23028">
    <property type="entry name" value="ACETYLTRANSFERASE"/>
    <property type="match status" value="1"/>
</dbReference>
<evidence type="ECO:0000313" key="4">
    <source>
        <dbReference type="EMBL" id="TKR96330.1"/>
    </source>
</evidence>
<feature type="transmembrane region" description="Helical" evidence="1">
    <location>
        <begin position="271"/>
        <end position="290"/>
    </location>
</feature>
<keyword evidence="5" id="KW-1185">Reference proteome</keyword>
<dbReference type="InterPro" id="IPR050879">
    <property type="entry name" value="Acyltransferase_3"/>
</dbReference>
<evidence type="ECO:0008006" key="6">
    <source>
        <dbReference type="Google" id="ProtNLM"/>
    </source>
</evidence>
<dbReference type="InterPro" id="IPR043968">
    <property type="entry name" value="SGNH"/>
</dbReference>
<sequence>MAMIYKEKIKHITDFGYFYKKRFLRLWPMYALVVLATLVAGKHMIIANTFEFLAQDSKWALGLATNVQNMFEKKSYWDQVNEFKYLLHTWSLGAEMQYYLIVPFLFFLDLRWPLLGIPIHLLTISSFVYHILNPGTWGFDFVFARMWQFQLGTLSWQLTDKEVTKRRQVAPVKSENGYKLLATESPEDGLLLPEEESKPEPKTFTTYLKSGFYLLLSASFLLFLLPPIKHPWTQEGARIAGTVLSALFFACPGMGSVSLMTNRPLSFLGDISYVLYLIHWPVIIFLRSCYEITSYSYLEGLTLALILVLVSALIHYKIEKPLLKHVSASVLVILVSYTISAYLILSSRTIEVYTKEYWIDDPEKFWEFTIPKPTWSQKQKIENAIFVNQFYAKQRWLLPPFTGPYSDLFVTPRNDTPANTTLRVLNLGSSFTLRTTNIVEKVLRGKFKEMRLTTESGWEPFDLTSFTEFQEDYDLHMEELYKWKPDVIFLIQRFKYGFRQDPILGDLSEDNTTQTALEIMGKLENCTKKIVWGGMITDFNRGVASELSQRLSSGQSLDDFYEYPYSDFLEQQKNSIPRVKYVLERCKKCVWYDMQAPFCDEKKTKCRRFDKDTFLSYYGDHFHLCWSGNKVVEPSFSKLVADVVKEIGF</sequence>
<reference evidence="4 5" key="2">
    <citation type="journal article" date="2019" name="G3 (Bethesda)">
        <title>Hybrid Assembly of the Genome of the Entomopathogenic Nematode Steinernema carpocapsae Identifies the X-Chromosome.</title>
        <authorList>
            <person name="Serra L."/>
            <person name="Macchietto M."/>
            <person name="Macias-Munoz A."/>
            <person name="McGill C.J."/>
            <person name="Rodriguez I.M."/>
            <person name="Rodriguez B."/>
            <person name="Murad R."/>
            <person name="Mortazavi A."/>
        </authorList>
    </citation>
    <scope>NUCLEOTIDE SEQUENCE [LARGE SCALE GENOMIC DNA]</scope>
    <source>
        <strain evidence="4 5">ALL</strain>
    </source>
</reference>
<feature type="transmembrane region" description="Helical" evidence="1">
    <location>
        <begin position="322"/>
        <end position="345"/>
    </location>
</feature>
<dbReference type="Pfam" id="PF19040">
    <property type="entry name" value="SGNH"/>
    <property type="match status" value="1"/>
</dbReference>
<keyword evidence="1" id="KW-0812">Transmembrane</keyword>
<evidence type="ECO:0000313" key="5">
    <source>
        <dbReference type="Proteomes" id="UP000298663"/>
    </source>
</evidence>
<feature type="transmembrane region" description="Helical" evidence="1">
    <location>
        <begin position="27"/>
        <end position="46"/>
    </location>
</feature>
<evidence type="ECO:0000259" key="2">
    <source>
        <dbReference type="Pfam" id="PF01757"/>
    </source>
</evidence>
<feature type="transmembrane region" description="Helical" evidence="1">
    <location>
        <begin position="85"/>
        <end position="107"/>
    </location>
</feature>
<dbReference type="GO" id="GO:0000271">
    <property type="term" value="P:polysaccharide biosynthetic process"/>
    <property type="evidence" value="ECO:0007669"/>
    <property type="project" value="TreeGrafter"/>
</dbReference>
<dbReference type="PANTHER" id="PTHR23028:SF53">
    <property type="entry name" value="ACYL_TRANSF_3 DOMAIN-CONTAINING PROTEIN"/>
    <property type="match status" value="1"/>
</dbReference>
<name>A0A4U5PIF3_STECR</name>
<dbReference type="AlphaFoldDB" id="A0A4U5PIF3"/>
<feature type="transmembrane region" description="Helical" evidence="1">
    <location>
        <begin position="297"/>
        <end position="316"/>
    </location>
</feature>
<protein>
    <recommendedName>
        <fullName evidence="6">Acyltransferase 3 domain-containing protein</fullName>
    </recommendedName>
</protein>
<feature type="transmembrane region" description="Helical" evidence="1">
    <location>
        <begin position="207"/>
        <end position="225"/>
    </location>
</feature>